<proteinExistence type="predicted"/>
<dbReference type="EMBL" id="CP108110">
    <property type="protein sequence ID" value="WUQ86759.1"/>
    <property type="molecule type" value="Genomic_DNA"/>
</dbReference>
<dbReference type="GO" id="GO:0004674">
    <property type="term" value="F:protein serine/threonine kinase activity"/>
    <property type="evidence" value="ECO:0007669"/>
    <property type="project" value="UniProtKB-KW"/>
</dbReference>
<evidence type="ECO:0000259" key="8">
    <source>
        <dbReference type="PROSITE" id="PS50011"/>
    </source>
</evidence>
<evidence type="ECO:0000256" key="5">
    <source>
        <dbReference type="PROSITE-ProRule" id="PRU10141"/>
    </source>
</evidence>
<protein>
    <submittedName>
        <fullName evidence="9">Serine/threonine protein kinase</fullName>
    </submittedName>
</protein>
<keyword evidence="10" id="KW-1185">Reference proteome</keyword>
<keyword evidence="7" id="KW-1133">Transmembrane helix</keyword>
<dbReference type="PROSITE" id="PS50011">
    <property type="entry name" value="PROTEIN_KINASE_DOM"/>
    <property type="match status" value="1"/>
</dbReference>
<evidence type="ECO:0000256" key="1">
    <source>
        <dbReference type="ARBA" id="ARBA00022679"/>
    </source>
</evidence>
<evidence type="ECO:0000313" key="10">
    <source>
        <dbReference type="Proteomes" id="UP001432222"/>
    </source>
</evidence>
<dbReference type="Gene3D" id="1.10.510.10">
    <property type="entry name" value="Transferase(Phosphotransferase) domain 1"/>
    <property type="match status" value="1"/>
</dbReference>
<dbReference type="PANTHER" id="PTHR43289">
    <property type="entry name" value="MITOGEN-ACTIVATED PROTEIN KINASE KINASE KINASE 20-RELATED"/>
    <property type="match status" value="1"/>
</dbReference>
<accession>A0ABZ1U9N9</accession>
<keyword evidence="3 9" id="KW-0418">Kinase</keyword>
<keyword evidence="9" id="KW-0723">Serine/threonine-protein kinase</keyword>
<dbReference type="PANTHER" id="PTHR43289:SF34">
    <property type="entry name" value="SERINE_THREONINE-PROTEIN KINASE YBDM-RELATED"/>
    <property type="match status" value="1"/>
</dbReference>
<evidence type="ECO:0000256" key="6">
    <source>
        <dbReference type="SAM" id="MobiDB-lite"/>
    </source>
</evidence>
<evidence type="ECO:0000256" key="4">
    <source>
        <dbReference type="ARBA" id="ARBA00022840"/>
    </source>
</evidence>
<dbReference type="InterPro" id="IPR011009">
    <property type="entry name" value="Kinase-like_dom_sf"/>
</dbReference>
<dbReference type="PROSITE" id="PS00107">
    <property type="entry name" value="PROTEIN_KINASE_ATP"/>
    <property type="match status" value="1"/>
</dbReference>
<keyword evidence="7" id="KW-0472">Membrane</keyword>
<keyword evidence="1" id="KW-0808">Transferase</keyword>
<keyword evidence="2 5" id="KW-0547">Nucleotide-binding</keyword>
<dbReference type="Gene3D" id="3.30.200.20">
    <property type="entry name" value="Phosphorylase Kinase, domain 1"/>
    <property type="match status" value="1"/>
</dbReference>
<dbReference type="InterPro" id="IPR017441">
    <property type="entry name" value="Protein_kinase_ATP_BS"/>
</dbReference>
<sequence length="539" mass="56280">MLGQGGMGRVLLGVAPDGRAAAVKQVHAEFAGDDGFRVRFRREVEASRRVSGAYTAAVIAADPEAETPWLASQFVLGPALNEALRVVGALPEESARRLAAGLAQALIDVHGAGLIHRDLKPSNVLLAEDGVRVIDFGIARAAEGQDTKLTRTGAMIGSPGYMSPEQVEGRELTPASDMFSLGATLAVACAGRPAFAGESLPRILFAVLHAEPELSGVPVGLRPLVAACLAKDPAARPTPQAVLAALGRIEPAARPWPEAVHGLLAVQRAEVARLMGGDAPPVSTQTAPTQTASAPQPAPAPQPTAQQPAPRRRRGRRIALAVGATVLALAGVAGGLVATGVVDLEDVFPEAVPTPGNVPLAQVKDKYAPAVPTCMDARRVTAPPEFSSPWGNPGTWEAQDTYGKYSEKSCQWNSRSGDEISIVWDVHPSVPGGVSGAARAKEHYEGLYVGGHTRVADPGFAEEAFWLPAKYLDDGDSNCVFYVRDVNLFVFLAVKGAAYPKGQCEETTKALAASAVQLAQYVTVNGASPDMSATTPAFK</sequence>
<dbReference type="CDD" id="cd14014">
    <property type="entry name" value="STKc_PknB_like"/>
    <property type="match status" value="1"/>
</dbReference>
<feature type="binding site" evidence="5">
    <location>
        <position position="24"/>
    </location>
    <ligand>
        <name>ATP</name>
        <dbReference type="ChEBI" id="CHEBI:30616"/>
    </ligand>
</feature>
<gene>
    <name evidence="9" type="ORF">OHA16_29640</name>
</gene>
<dbReference type="Proteomes" id="UP001432222">
    <property type="component" value="Chromosome"/>
</dbReference>
<dbReference type="Pfam" id="PF00069">
    <property type="entry name" value="Pkinase"/>
    <property type="match status" value="1"/>
</dbReference>
<evidence type="ECO:0000256" key="2">
    <source>
        <dbReference type="ARBA" id="ARBA00022741"/>
    </source>
</evidence>
<dbReference type="RefSeq" id="WP_328957350.1">
    <property type="nucleotide sequence ID" value="NZ_CP108110.1"/>
</dbReference>
<name>A0ABZ1U9N9_9ACTN</name>
<feature type="region of interest" description="Disordered" evidence="6">
    <location>
        <begin position="277"/>
        <end position="314"/>
    </location>
</feature>
<evidence type="ECO:0000256" key="7">
    <source>
        <dbReference type="SAM" id="Phobius"/>
    </source>
</evidence>
<reference evidence="9" key="1">
    <citation type="submission" date="2022-10" db="EMBL/GenBank/DDBJ databases">
        <title>The complete genomes of actinobacterial strains from the NBC collection.</title>
        <authorList>
            <person name="Joergensen T.S."/>
            <person name="Alvarez Arevalo M."/>
            <person name="Sterndorff E.B."/>
            <person name="Faurdal D."/>
            <person name="Vuksanovic O."/>
            <person name="Mourched A.-S."/>
            <person name="Charusanti P."/>
            <person name="Shaw S."/>
            <person name="Blin K."/>
            <person name="Weber T."/>
        </authorList>
    </citation>
    <scope>NUCLEOTIDE SEQUENCE</scope>
    <source>
        <strain evidence="9">NBC_00222</strain>
    </source>
</reference>
<evidence type="ECO:0000313" key="9">
    <source>
        <dbReference type="EMBL" id="WUQ86759.1"/>
    </source>
</evidence>
<keyword evidence="4 5" id="KW-0067">ATP-binding</keyword>
<feature type="transmembrane region" description="Helical" evidence="7">
    <location>
        <begin position="318"/>
        <end position="342"/>
    </location>
</feature>
<evidence type="ECO:0000256" key="3">
    <source>
        <dbReference type="ARBA" id="ARBA00022777"/>
    </source>
</evidence>
<keyword evidence="7" id="KW-0812">Transmembrane</keyword>
<feature type="domain" description="Protein kinase" evidence="8">
    <location>
        <begin position="1"/>
        <end position="264"/>
    </location>
</feature>
<dbReference type="SUPFAM" id="SSF56112">
    <property type="entry name" value="Protein kinase-like (PK-like)"/>
    <property type="match status" value="1"/>
</dbReference>
<dbReference type="PROSITE" id="PS00108">
    <property type="entry name" value="PROTEIN_KINASE_ST"/>
    <property type="match status" value="1"/>
</dbReference>
<feature type="compositionally biased region" description="Low complexity" evidence="6">
    <location>
        <begin position="279"/>
        <end position="295"/>
    </location>
</feature>
<dbReference type="InterPro" id="IPR000719">
    <property type="entry name" value="Prot_kinase_dom"/>
</dbReference>
<dbReference type="InterPro" id="IPR008271">
    <property type="entry name" value="Ser/Thr_kinase_AS"/>
</dbReference>
<dbReference type="SMART" id="SM00220">
    <property type="entry name" value="S_TKc"/>
    <property type="match status" value="1"/>
</dbReference>
<organism evidence="9 10">
    <name type="scientific">Kitasatospora purpeofusca</name>
    <dbReference type="NCBI Taxonomy" id="67352"/>
    <lineage>
        <taxon>Bacteria</taxon>
        <taxon>Bacillati</taxon>
        <taxon>Actinomycetota</taxon>
        <taxon>Actinomycetes</taxon>
        <taxon>Kitasatosporales</taxon>
        <taxon>Streptomycetaceae</taxon>
        <taxon>Kitasatospora</taxon>
    </lineage>
</organism>